<keyword evidence="8" id="KW-0256">Endoplasmic reticulum</keyword>
<evidence type="ECO:0000256" key="2">
    <source>
        <dbReference type="ARBA" id="ARBA00003690"/>
    </source>
</evidence>
<feature type="transmembrane region" description="Helical" evidence="16">
    <location>
        <begin position="6"/>
        <end position="24"/>
    </location>
</feature>
<reference evidence="20" key="2">
    <citation type="submission" date="2025-04" db="UniProtKB">
        <authorList>
            <consortium name="RefSeq"/>
        </authorList>
    </citation>
    <scope>IDENTIFICATION</scope>
    <source>
        <strain evidence="20">USDA-PBARC FA_bdor</strain>
        <tissue evidence="20">Whole organism</tissue>
    </source>
</reference>
<dbReference type="InterPro" id="IPR050196">
    <property type="entry name" value="Cytochrome_P450_Monoox"/>
</dbReference>
<dbReference type="PRINTS" id="PR00463">
    <property type="entry name" value="EP450I"/>
</dbReference>
<dbReference type="GO" id="GO:0016705">
    <property type="term" value="F:oxidoreductase activity, acting on paired donors, with incorporation or reduction of molecular oxygen"/>
    <property type="evidence" value="ECO:0007669"/>
    <property type="project" value="InterPro"/>
</dbReference>
<comment type="similarity">
    <text evidence="5 15">Belongs to the cytochrome P450 family.</text>
</comment>
<dbReference type="AlphaFoldDB" id="A0A0C9RFM1"/>
<keyword evidence="16" id="KW-1133">Transmembrane helix</keyword>
<gene>
    <name evidence="18" type="primary">CYP4C1_9</name>
    <name evidence="17" type="synonym">CYP4C1_6</name>
    <name evidence="20" type="synonym">LOC105274277</name>
    <name evidence="18" type="ORF">g.30857</name>
    <name evidence="17" type="ORF">g.30862</name>
</gene>
<dbReference type="PANTHER" id="PTHR24291">
    <property type="entry name" value="CYTOCHROME P450 FAMILY 4"/>
    <property type="match status" value="1"/>
</dbReference>
<dbReference type="PRINTS" id="PR00385">
    <property type="entry name" value="P450"/>
</dbReference>
<evidence type="ECO:0000256" key="8">
    <source>
        <dbReference type="ARBA" id="ARBA00022824"/>
    </source>
</evidence>
<protein>
    <submittedName>
        <fullName evidence="17">CYP4C1_6 protein</fullName>
    </submittedName>
    <submittedName>
        <fullName evidence="18">CYP4C1_9 protein</fullName>
    </submittedName>
    <submittedName>
        <fullName evidence="20">Cytochrome P450 4C1</fullName>
    </submittedName>
</protein>
<evidence type="ECO:0000256" key="13">
    <source>
        <dbReference type="ARBA" id="ARBA00023136"/>
    </source>
</evidence>
<dbReference type="GO" id="GO:0005506">
    <property type="term" value="F:iron ion binding"/>
    <property type="evidence" value="ECO:0007669"/>
    <property type="project" value="InterPro"/>
</dbReference>
<keyword evidence="9" id="KW-0492">Microsome</keyword>
<keyword evidence="16" id="KW-0812">Transmembrane</keyword>
<sequence length="502" mass="57967">MAVALLLIKTIGVLGLFSLLVFYLKKIRLYRAAAKFPGPPALPFIGNAHAFVGSTEDILKKTTELYDMYPSPLRFWLGSRLFFGVCEPEQLKIVFTSPKTIEKEDLYKFARPWLGTGLFTAPASKWRVHRKLILPTFNPRILESFVEVFAQQSDIMVRQMKVEIDGDEFDVFNYISLCTLDIICETAMGVTMKAQTEGDPTYVESAKKIFEIFYTRMFKVWLHPDIIFNNTQLGKDQRKCIEYLHGLTNDVIKKKKQEMESGHQIIENTKPRKAFLDFLMELSHEGTKFTDEELREEVDTMMIAGNDTTASVNAFVMLMLGNFPDVQERCYQELVTIYGDNINNETTITHEDLHKMEYLERTIKETLRLFPVGPVLVRHVSEDLDIGDQVLPRDSSVVIGILKMHRNEKYWPEPLKFDPDRFLPEEVAKRHPYSFVPFSAGPRNCIGVRYAMMAMKTLIATVLRHYVIKKDRIVEIEDIKLKADVMLKPVEPISVKIERRKS</sequence>
<reference evidence="18" key="1">
    <citation type="submission" date="2015-01" db="EMBL/GenBank/DDBJ databases">
        <title>Transcriptome Assembly of Fopius arisanus.</title>
        <authorList>
            <person name="Geib S."/>
        </authorList>
    </citation>
    <scope>NUCLEOTIDE SEQUENCE</scope>
</reference>
<evidence type="ECO:0000256" key="6">
    <source>
        <dbReference type="ARBA" id="ARBA00022617"/>
    </source>
</evidence>
<dbReference type="OrthoDB" id="1470350at2759"/>
<keyword evidence="7 14" id="KW-0479">Metal-binding</keyword>
<evidence type="ECO:0000256" key="11">
    <source>
        <dbReference type="ARBA" id="ARBA00023004"/>
    </source>
</evidence>
<accession>A0A9R1UC01</accession>
<evidence type="ECO:0000256" key="9">
    <source>
        <dbReference type="ARBA" id="ARBA00022848"/>
    </source>
</evidence>
<organism evidence="18">
    <name type="scientific">Fopius arisanus</name>
    <dbReference type="NCBI Taxonomy" id="64838"/>
    <lineage>
        <taxon>Eukaryota</taxon>
        <taxon>Metazoa</taxon>
        <taxon>Ecdysozoa</taxon>
        <taxon>Arthropoda</taxon>
        <taxon>Hexapoda</taxon>
        <taxon>Insecta</taxon>
        <taxon>Pterygota</taxon>
        <taxon>Neoptera</taxon>
        <taxon>Endopterygota</taxon>
        <taxon>Hymenoptera</taxon>
        <taxon>Apocrita</taxon>
        <taxon>Ichneumonoidea</taxon>
        <taxon>Braconidae</taxon>
        <taxon>Opiinae</taxon>
        <taxon>Fopius</taxon>
    </lineage>
</organism>
<keyword evidence="19" id="KW-1185">Reference proteome</keyword>
<dbReference type="GO" id="GO:0005789">
    <property type="term" value="C:endoplasmic reticulum membrane"/>
    <property type="evidence" value="ECO:0007669"/>
    <property type="project" value="UniProtKB-SubCell"/>
</dbReference>
<evidence type="ECO:0000256" key="4">
    <source>
        <dbReference type="ARBA" id="ARBA00004406"/>
    </source>
</evidence>
<dbReference type="EMBL" id="GBYB01007184">
    <property type="protein sequence ID" value="JAG76951.1"/>
    <property type="molecule type" value="Transcribed_RNA"/>
</dbReference>
<dbReference type="InterPro" id="IPR036396">
    <property type="entry name" value="Cyt_P450_sf"/>
</dbReference>
<dbReference type="PANTHER" id="PTHR24291:SF189">
    <property type="entry name" value="CYTOCHROME P450 4C3-RELATED"/>
    <property type="match status" value="1"/>
</dbReference>
<comment type="cofactor">
    <cofactor evidence="1 14">
        <name>heme</name>
        <dbReference type="ChEBI" id="CHEBI:30413"/>
    </cofactor>
</comment>
<dbReference type="Proteomes" id="UP000694866">
    <property type="component" value="Unplaced"/>
</dbReference>
<dbReference type="Gene3D" id="1.10.630.10">
    <property type="entry name" value="Cytochrome P450"/>
    <property type="match status" value="1"/>
</dbReference>
<evidence type="ECO:0000256" key="5">
    <source>
        <dbReference type="ARBA" id="ARBA00010617"/>
    </source>
</evidence>
<dbReference type="SUPFAM" id="SSF48264">
    <property type="entry name" value="Cytochrome P450"/>
    <property type="match status" value="1"/>
</dbReference>
<dbReference type="RefSeq" id="XP_011315522.1">
    <property type="nucleotide sequence ID" value="XM_011317220.1"/>
</dbReference>
<proteinExistence type="inferred from homology"/>
<comment type="function">
    <text evidence="2">May be involved in the metabolism of insect hormones and in the breakdown of synthetic insecticides.</text>
</comment>
<evidence type="ECO:0000256" key="7">
    <source>
        <dbReference type="ARBA" id="ARBA00022723"/>
    </source>
</evidence>
<evidence type="ECO:0000256" key="10">
    <source>
        <dbReference type="ARBA" id="ARBA00023002"/>
    </source>
</evidence>
<accession>A0A0C9RFM1</accession>
<dbReference type="InterPro" id="IPR002401">
    <property type="entry name" value="Cyt_P450_E_grp-I"/>
</dbReference>
<feature type="binding site" description="axial binding residue" evidence="14">
    <location>
        <position position="445"/>
    </location>
    <ligand>
        <name>heme</name>
        <dbReference type="ChEBI" id="CHEBI:30413"/>
    </ligand>
    <ligandPart>
        <name>Fe</name>
        <dbReference type="ChEBI" id="CHEBI:18248"/>
    </ligandPart>
</feature>
<evidence type="ECO:0000256" key="1">
    <source>
        <dbReference type="ARBA" id="ARBA00001971"/>
    </source>
</evidence>
<keyword evidence="12 15" id="KW-0503">Monooxygenase</keyword>
<dbReference type="FunFam" id="1.10.630.10:FF:000182">
    <property type="entry name" value="Cytochrome P450 3A4"/>
    <property type="match status" value="1"/>
</dbReference>
<name>A0A0C9RFM1_9HYME</name>
<evidence type="ECO:0000313" key="20">
    <source>
        <dbReference type="RefSeq" id="XP_011315522.1"/>
    </source>
</evidence>
<keyword evidence="6 14" id="KW-0349">Heme</keyword>
<dbReference type="EMBL" id="GBYB01007185">
    <property type="protein sequence ID" value="JAG76952.1"/>
    <property type="molecule type" value="Transcribed_RNA"/>
</dbReference>
<dbReference type="InterPro" id="IPR017972">
    <property type="entry name" value="Cyt_P450_CS"/>
</dbReference>
<evidence type="ECO:0000256" key="3">
    <source>
        <dbReference type="ARBA" id="ARBA00004174"/>
    </source>
</evidence>
<dbReference type="CDD" id="cd20628">
    <property type="entry name" value="CYP4"/>
    <property type="match status" value="1"/>
</dbReference>
<dbReference type="GO" id="GO:0004497">
    <property type="term" value="F:monooxygenase activity"/>
    <property type="evidence" value="ECO:0007669"/>
    <property type="project" value="UniProtKB-KW"/>
</dbReference>
<evidence type="ECO:0000256" key="12">
    <source>
        <dbReference type="ARBA" id="ARBA00023033"/>
    </source>
</evidence>
<evidence type="ECO:0000256" key="16">
    <source>
        <dbReference type="SAM" id="Phobius"/>
    </source>
</evidence>
<evidence type="ECO:0000256" key="14">
    <source>
        <dbReference type="PIRSR" id="PIRSR602401-1"/>
    </source>
</evidence>
<dbReference type="GeneID" id="105274277"/>
<dbReference type="KEGG" id="fas:105274277"/>
<dbReference type="InterPro" id="IPR001128">
    <property type="entry name" value="Cyt_P450"/>
</dbReference>
<keyword evidence="13 16" id="KW-0472">Membrane</keyword>
<evidence type="ECO:0000313" key="17">
    <source>
        <dbReference type="EMBL" id="JAG76951.1"/>
    </source>
</evidence>
<keyword evidence="11 14" id="KW-0408">Iron</keyword>
<keyword evidence="10 15" id="KW-0560">Oxidoreductase</keyword>
<dbReference type="Pfam" id="PF00067">
    <property type="entry name" value="p450"/>
    <property type="match status" value="1"/>
</dbReference>
<evidence type="ECO:0000313" key="18">
    <source>
        <dbReference type="EMBL" id="JAG76952.1"/>
    </source>
</evidence>
<dbReference type="GO" id="GO:0020037">
    <property type="term" value="F:heme binding"/>
    <property type="evidence" value="ECO:0007669"/>
    <property type="project" value="InterPro"/>
</dbReference>
<evidence type="ECO:0000313" key="19">
    <source>
        <dbReference type="Proteomes" id="UP000694866"/>
    </source>
</evidence>
<comment type="subcellular location">
    <subcellularLocation>
        <location evidence="4">Endoplasmic reticulum membrane</location>
        <topology evidence="4">Peripheral membrane protein</topology>
    </subcellularLocation>
    <subcellularLocation>
        <location evidence="3">Microsome membrane</location>
        <topology evidence="3">Peripheral membrane protein</topology>
    </subcellularLocation>
</comment>
<dbReference type="PROSITE" id="PS00086">
    <property type="entry name" value="CYTOCHROME_P450"/>
    <property type="match status" value="1"/>
</dbReference>
<evidence type="ECO:0000256" key="15">
    <source>
        <dbReference type="RuleBase" id="RU000461"/>
    </source>
</evidence>